<dbReference type="CDD" id="cd00093">
    <property type="entry name" value="HTH_XRE"/>
    <property type="match status" value="1"/>
</dbReference>
<sequence length="160" mass="18220">MTDQQQEAYVEFNLPDEAAPYLEESLANPQFKAAYDDEGIRHKIIDSLIRLRRALRLTQSEVARRMGVRQPTVSNFETEASDPKLSTLQRYARAVEAQVHVVIVMPPHCDWVSSATLAYRPNLRQVRSTEPAVRHRAADSWRSFGGSTYVRRTGDLVYSA</sequence>
<dbReference type="InterPro" id="IPR010982">
    <property type="entry name" value="Lambda_DNA-bd_dom_sf"/>
</dbReference>
<dbReference type="Pfam" id="PF01381">
    <property type="entry name" value="HTH_3"/>
    <property type="match status" value="1"/>
</dbReference>
<feature type="domain" description="HTH cro/C1-type" evidence="1">
    <location>
        <begin position="48"/>
        <end position="102"/>
    </location>
</feature>
<reference evidence="3" key="1">
    <citation type="journal article" date="2019" name="Int. J. Syst. Evol. Microbiol.">
        <title>The Global Catalogue of Microorganisms (GCM) 10K type strain sequencing project: providing services to taxonomists for standard genome sequencing and annotation.</title>
        <authorList>
            <consortium name="The Broad Institute Genomics Platform"/>
            <consortium name="The Broad Institute Genome Sequencing Center for Infectious Disease"/>
            <person name="Wu L."/>
            <person name="Ma J."/>
        </authorList>
    </citation>
    <scope>NUCLEOTIDE SEQUENCE [LARGE SCALE GENOMIC DNA]</scope>
    <source>
        <strain evidence="3">CCUG 59778</strain>
    </source>
</reference>
<name>A0ABW0EXN1_9PSEU</name>
<proteinExistence type="predicted"/>
<evidence type="ECO:0000259" key="1">
    <source>
        <dbReference type="PROSITE" id="PS50943"/>
    </source>
</evidence>
<dbReference type="InterPro" id="IPR001387">
    <property type="entry name" value="Cro/C1-type_HTH"/>
</dbReference>
<dbReference type="SMART" id="SM00530">
    <property type="entry name" value="HTH_XRE"/>
    <property type="match status" value="1"/>
</dbReference>
<evidence type="ECO:0000313" key="2">
    <source>
        <dbReference type="EMBL" id="MFC5290939.1"/>
    </source>
</evidence>
<protein>
    <submittedName>
        <fullName evidence="2">Helix-turn-helix domain-containing protein</fullName>
    </submittedName>
</protein>
<dbReference type="SUPFAM" id="SSF47413">
    <property type="entry name" value="lambda repressor-like DNA-binding domains"/>
    <property type="match status" value="1"/>
</dbReference>
<accession>A0ABW0EXN1</accession>
<comment type="caution">
    <text evidence="2">The sequence shown here is derived from an EMBL/GenBank/DDBJ whole genome shotgun (WGS) entry which is preliminary data.</text>
</comment>
<evidence type="ECO:0000313" key="3">
    <source>
        <dbReference type="Proteomes" id="UP001596157"/>
    </source>
</evidence>
<dbReference type="PROSITE" id="PS50943">
    <property type="entry name" value="HTH_CROC1"/>
    <property type="match status" value="1"/>
</dbReference>
<gene>
    <name evidence="2" type="ORF">ACFPM7_28145</name>
</gene>
<dbReference type="Proteomes" id="UP001596157">
    <property type="component" value="Unassembled WGS sequence"/>
</dbReference>
<dbReference type="Gene3D" id="1.10.260.40">
    <property type="entry name" value="lambda repressor-like DNA-binding domains"/>
    <property type="match status" value="1"/>
</dbReference>
<dbReference type="RefSeq" id="WP_378250838.1">
    <property type="nucleotide sequence ID" value="NZ_JBHSKF010000019.1"/>
</dbReference>
<dbReference type="EMBL" id="JBHSKF010000019">
    <property type="protein sequence ID" value="MFC5290939.1"/>
    <property type="molecule type" value="Genomic_DNA"/>
</dbReference>
<organism evidence="2 3">
    <name type="scientific">Actinokineospora guangxiensis</name>
    <dbReference type="NCBI Taxonomy" id="1490288"/>
    <lineage>
        <taxon>Bacteria</taxon>
        <taxon>Bacillati</taxon>
        <taxon>Actinomycetota</taxon>
        <taxon>Actinomycetes</taxon>
        <taxon>Pseudonocardiales</taxon>
        <taxon>Pseudonocardiaceae</taxon>
        <taxon>Actinokineospora</taxon>
    </lineage>
</organism>
<keyword evidence="3" id="KW-1185">Reference proteome</keyword>